<dbReference type="InterPro" id="IPR010333">
    <property type="entry name" value="VirJ"/>
</dbReference>
<dbReference type="Proteomes" id="UP000238270">
    <property type="component" value="Unassembled WGS sequence"/>
</dbReference>
<sequence>MAAEPVALVAVQAPALARIAVMGWGIKVFRWVVAVLLIGGSGYAVARHLQDGNTAGHYHSVEVLRPEGTPKAMVVLLPDSGHAQDGQRLAGMLSGDPVAGRASPAMHLRRLGKDTLCPESRARGVQVVTRPGGHHFDHDPVALAGLLIQGWQQAAQTPSHG</sequence>
<reference evidence="2 3" key="1">
    <citation type="submission" date="2016-08" db="EMBL/GenBank/DDBJ databases">
        <title>Evolution of the type three secretion system and type three effector repertoires in Xanthomonas.</title>
        <authorList>
            <person name="Merda D."/>
            <person name="Briand M."/>
            <person name="Bosis E."/>
            <person name="Rousseau C."/>
            <person name="Portier P."/>
            <person name="Jacques M.-A."/>
            <person name="Fischer-Le Saux M."/>
        </authorList>
    </citation>
    <scope>NUCLEOTIDE SEQUENCE [LARGE SCALE GENOMIC DNA]</scope>
    <source>
        <strain evidence="2 3">CFBP 3122</strain>
    </source>
</reference>
<accession>A0A2S6ZAK8</accession>
<dbReference type="Pfam" id="PF06057">
    <property type="entry name" value="VirJ"/>
    <property type="match status" value="1"/>
</dbReference>
<evidence type="ECO:0000313" key="3">
    <source>
        <dbReference type="Proteomes" id="UP000238270"/>
    </source>
</evidence>
<dbReference type="EMBL" id="MIGV01000001">
    <property type="protein sequence ID" value="PPT78950.1"/>
    <property type="molecule type" value="Genomic_DNA"/>
</dbReference>
<feature type="domain" description="Bacterial virulence" evidence="1">
    <location>
        <begin position="113"/>
        <end position="154"/>
    </location>
</feature>
<dbReference type="AlphaFoldDB" id="A0A2S6ZAK8"/>
<protein>
    <recommendedName>
        <fullName evidence="1">Bacterial virulence domain-containing protein</fullName>
    </recommendedName>
</protein>
<organism evidence="2 3">
    <name type="scientific">Xanthomonas arboricola pv. populi</name>
    <dbReference type="NCBI Taxonomy" id="487823"/>
    <lineage>
        <taxon>Bacteria</taxon>
        <taxon>Pseudomonadati</taxon>
        <taxon>Pseudomonadota</taxon>
        <taxon>Gammaproteobacteria</taxon>
        <taxon>Lysobacterales</taxon>
        <taxon>Lysobacteraceae</taxon>
        <taxon>Xanthomonas</taxon>
    </lineage>
</organism>
<name>A0A2S6ZAK8_9XANT</name>
<comment type="caution">
    <text evidence="2">The sequence shown here is derived from an EMBL/GenBank/DDBJ whole genome shotgun (WGS) entry which is preliminary data.</text>
</comment>
<evidence type="ECO:0000259" key="1">
    <source>
        <dbReference type="Pfam" id="PF06057"/>
    </source>
</evidence>
<gene>
    <name evidence="2" type="ORF">XaplCFBP3122_01905</name>
</gene>
<proteinExistence type="predicted"/>
<evidence type="ECO:0000313" key="2">
    <source>
        <dbReference type="EMBL" id="PPT78950.1"/>
    </source>
</evidence>